<evidence type="ECO:0000259" key="4">
    <source>
        <dbReference type="Pfam" id="PF01248"/>
    </source>
</evidence>
<feature type="domain" description="Ribosomal protein eL8/eL30/eS12/Gadd45" evidence="4">
    <location>
        <begin position="13"/>
        <end position="64"/>
    </location>
</feature>
<dbReference type="SUPFAM" id="SSF55315">
    <property type="entry name" value="L30e-like"/>
    <property type="match status" value="1"/>
</dbReference>
<name>A0A8C8YRK8_PROSS</name>
<dbReference type="InterPro" id="IPR029064">
    <property type="entry name" value="Ribosomal_eL30-like_sf"/>
</dbReference>
<dbReference type="GO" id="GO:0005840">
    <property type="term" value="C:ribosome"/>
    <property type="evidence" value="ECO:0007669"/>
    <property type="project" value="UniProtKB-KW"/>
</dbReference>
<dbReference type="InterPro" id="IPR004038">
    <property type="entry name" value="Ribosomal_eL8/eL30/eS12/Gad45"/>
</dbReference>
<accession>A0A8C8YRK8</accession>
<dbReference type="PANTHER" id="PTHR11449">
    <property type="entry name" value="RIBOSOMAL PROTEIN L30"/>
    <property type="match status" value="1"/>
</dbReference>
<dbReference type="InterPro" id="IPR039109">
    <property type="entry name" value="Ribosomal_eL30-like"/>
</dbReference>
<proteinExistence type="predicted"/>
<organism evidence="5 6">
    <name type="scientific">Prolemur simus</name>
    <name type="common">Greater bamboo lemur</name>
    <name type="synonym">Hapalemur simus</name>
    <dbReference type="NCBI Taxonomy" id="1328070"/>
    <lineage>
        <taxon>Eukaryota</taxon>
        <taxon>Metazoa</taxon>
        <taxon>Chordata</taxon>
        <taxon>Craniata</taxon>
        <taxon>Vertebrata</taxon>
        <taxon>Euteleostomi</taxon>
        <taxon>Mammalia</taxon>
        <taxon>Eutheria</taxon>
        <taxon>Euarchontoglires</taxon>
        <taxon>Primates</taxon>
        <taxon>Strepsirrhini</taxon>
        <taxon>Lemuriformes</taxon>
        <taxon>Lemuridae</taxon>
        <taxon>Prolemur</taxon>
    </lineage>
</organism>
<evidence type="ECO:0000256" key="1">
    <source>
        <dbReference type="ARBA" id="ARBA00022980"/>
    </source>
</evidence>
<dbReference type="GeneTree" id="ENSGT00390000012138"/>
<dbReference type="Proteomes" id="UP000694414">
    <property type="component" value="Unplaced"/>
</dbReference>
<dbReference type="Pfam" id="PF01248">
    <property type="entry name" value="Ribosomal_L7Ae"/>
    <property type="match status" value="1"/>
</dbReference>
<dbReference type="AlphaFoldDB" id="A0A8C8YRK8"/>
<dbReference type="Ensembl" id="ENSPSMT00000005453.1">
    <property type="protein sequence ID" value="ENSPSMP00000004526.1"/>
    <property type="gene ID" value="ENSPSMG00000003611.1"/>
</dbReference>
<keyword evidence="3" id="KW-0472">Membrane</keyword>
<dbReference type="Gene3D" id="3.30.1330.30">
    <property type="match status" value="1"/>
</dbReference>
<keyword evidence="6" id="KW-1185">Reference proteome</keyword>
<keyword evidence="3" id="KW-0812">Transmembrane</keyword>
<evidence type="ECO:0000313" key="5">
    <source>
        <dbReference type="Ensembl" id="ENSPSMP00000004526.1"/>
    </source>
</evidence>
<dbReference type="GO" id="GO:1990904">
    <property type="term" value="C:ribonucleoprotein complex"/>
    <property type="evidence" value="ECO:0007669"/>
    <property type="project" value="UniProtKB-KW"/>
</dbReference>
<evidence type="ECO:0000256" key="3">
    <source>
        <dbReference type="SAM" id="Phobius"/>
    </source>
</evidence>
<evidence type="ECO:0000313" key="6">
    <source>
        <dbReference type="Proteomes" id="UP000694414"/>
    </source>
</evidence>
<sequence length="126" mass="14369">MVASKKMKKSLESINSRFQLVMKSGKYVRGCEQTPKMIRQGKAKLVILAHSCPALRKSEIEYYAVVATLASTTTVAVILNWAQHVENTTEYAHWLSLIQVTLISLEACQNRLVKSKLCKCFFFFFF</sequence>
<dbReference type="GO" id="GO:0003723">
    <property type="term" value="F:RNA binding"/>
    <property type="evidence" value="ECO:0007669"/>
    <property type="project" value="InterPro"/>
</dbReference>
<reference evidence="5" key="2">
    <citation type="submission" date="2025-09" db="UniProtKB">
        <authorList>
            <consortium name="Ensembl"/>
        </authorList>
    </citation>
    <scope>IDENTIFICATION</scope>
</reference>
<reference evidence="5" key="1">
    <citation type="submission" date="2025-08" db="UniProtKB">
        <authorList>
            <consortium name="Ensembl"/>
        </authorList>
    </citation>
    <scope>IDENTIFICATION</scope>
</reference>
<keyword evidence="3" id="KW-1133">Transmembrane helix</keyword>
<protein>
    <recommendedName>
        <fullName evidence="4">Ribosomal protein eL8/eL30/eS12/Gadd45 domain-containing protein</fullName>
    </recommendedName>
</protein>
<evidence type="ECO:0000256" key="2">
    <source>
        <dbReference type="ARBA" id="ARBA00023274"/>
    </source>
</evidence>
<keyword evidence="2" id="KW-0687">Ribonucleoprotein</keyword>
<feature type="transmembrane region" description="Helical" evidence="3">
    <location>
        <begin position="60"/>
        <end position="79"/>
    </location>
</feature>
<keyword evidence="1" id="KW-0689">Ribosomal protein</keyword>